<feature type="compositionally biased region" description="Polar residues" evidence="1">
    <location>
        <begin position="357"/>
        <end position="376"/>
    </location>
</feature>
<feature type="compositionally biased region" description="Acidic residues" evidence="1">
    <location>
        <begin position="302"/>
        <end position="311"/>
    </location>
</feature>
<feature type="compositionally biased region" description="Low complexity" evidence="1">
    <location>
        <begin position="280"/>
        <end position="290"/>
    </location>
</feature>
<feature type="compositionally biased region" description="Basic and acidic residues" evidence="1">
    <location>
        <begin position="172"/>
        <end position="185"/>
    </location>
</feature>
<gene>
    <name evidence="2" type="ORF">CCHLO57077_00016551</name>
</gene>
<feature type="compositionally biased region" description="Acidic residues" evidence="1">
    <location>
        <begin position="494"/>
        <end position="511"/>
    </location>
</feature>
<feature type="compositionally biased region" description="Basic and acidic residues" evidence="1">
    <location>
        <begin position="257"/>
        <end position="272"/>
    </location>
</feature>
<reference evidence="2" key="1">
    <citation type="submission" date="2023-01" db="EMBL/GenBank/DDBJ databases">
        <authorList>
            <person name="Piombo E."/>
        </authorList>
    </citation>
    <scope>NUCLEOTIDE SEQUENCE</scope>
</reference>
<feature type="compositionally biased region" description="Acidic residues" evidence="1">
    <location>
        <begin position="425"/>
        <end position="444"/>
    </location>
</feature>
<proteinExistence type="predicted"/>
<dbReference type="AlphaFoldDB" id="A0AA35PYC2"/>
<feature type="region of interest" description="Disordered" evidence="1">
    <location>
        <begin position="545"/>
        <end position="565"/>
    </location>
</feature>
<evidence type="ECO:0000256" key="1">
    <source>
        <dbReference type="SAM" id="MobiDB-lite"/>
    </source>
</evidence>
<feature type="region of interest" description="Disordered" evidence="1">
    <location>
        <begin position="96"/>
        <end position="527"/>
    </location>
</feature>
<feature type="compositionally biased region" description="Basic and acidic residues" evidence="1">
    <location>
        <begin position="120"/>
        <end position="142"/>
    </location>
</feature>
<name>A0AA35PYC2_9HYPO</name>
<dbReference type="Proteomes" id="UP001160390">
    <property type="component" value="Unassembled WGS sequence"/>
</dbReference>
<feature type="compositionally biased region" description="Basic and acidic residues" evidence="1">
    <location>
        <begin position="331"/>
        <end position="355"/>
    </location>
</feature>
<evidence type="ECO:0000313" key="2">
    <source>
        <dbReference type="EMBL" id="CAI6048608.1"/>
    </source>
</evidence>
<feature type="compositionally biased region" description="Acidic residues" evidence="1">
    <location>
        <begin position="320"/>
        <end position="330"/>
    </location>
</feature>
<organism evidence="2 3">
    <name type="scientific">Clonostachys chloroleuca</name>
    <dbReference type="NCBI Taxonomy" id="1926264"/>
    <lineage>
        <taxon>Eukaryota</taxon>
        <taxon>Fungi</taxon>
        <taxon>Dikarya</taxon>
        <taxon>Ascomycota</taxon>
        <taxon>Pezizomycotina</taxon>
        <taxon>Sordariomycetes</taxon>
        <taxon>Hypocreomycetidae</taxon>
        <taxon>Hypocreales</taxon>
        <taxon>Bionectriaceae</taxon>
        <taxon>Clonostachys</taxon>
    </lineage>
</organism>
<keyword evidence="3" id="KW-1185">Reference proteome</keyword>
<accession>A0AA35PYC2</accession>
<comment type="caution">
    <text evidence="2">The sequence shown here is derived from an EMBL/GenBank/DDBJ whole genome shotgun (WGS) entry which is preliminary data.</text>
</comment>
<protein>
    <submittedName>
        <fullName evidence="2">Uncharacterized protein</fullName>
    </submittedName>
</protein>
<sequence>MPVDIHAGDPSHARSGGDDCNDFTRLHITPFDSDLLNIVVPASIRPSARNVSYHTIETFPERRFGFVDLPAADAEKLKNKLNGSVLKGTKMRIQEAVPEARIEPGGFDPEAKKKKKKDKKSKERSEDKAEGSSKKRKRDDNVVRGVLLTDRKVQRGWTEAPDYKQKKQKRKEKGEKGEKNKDKEKEKKRRTKSKYTEKEECLLKTTVPPDAMKNLPEDVVQDKRRKKKKGGDREFTVHEFEKTTKFPSFLKTSSSGESRKAATEFVEGKGWVDEDGAVVEAAKTTKPTPKASKKAPAKPEEESFEDSDDETSSSGTSSDDTSDDDSEEEEETKKEDVDMSEDAKGGDGEAEEKPASEFTTPKSTSTANRPTSSGSVGSLKLQIPATKRPPQEVHPLEALYKKKKPEDDTSGTLTQAAEPFSFFGDNDEDEDEDEDDGAAEDSDERMDRSTPMPMTPYTRQDLEERNVRSAAPTPDTAHPSRMRNIWAALHKNDEDMDEEMDGAEEEDDDENGQASAAAGPKDAGDFQSWFWENRGDLNRSWMKRRKMAAKEKRHRENKTRASKAV</sequence>
<evidence type="ECO:0000313" key="3">
    <source>
        <dbReference type="Proteomes" id="UP001160390"/>
    </source>
</evidence>
<dbReference type="EMBL" id="CABFNP030000586">
    <property type="protein sequence ID" value="CAI6048608.1"/>
    <property type="molecule type" value="Genomic_DNA"/>
</dbReference>
<feature type="compositionally biased region" description="Basic and acidic residues" evidence="1">
    <location>
        <begin position="231"/>
        <end position="244"/>
    </location>
</feature>